<accession>A0ABW9Z3X8</accession>
<gene>
    <name evidence="3" type="ORF">GR303_24190</name>
</gene>
<feature type="transmembrane region" description="Helical" evidence="1">
    <location>
        <begin position="35"/>
        <end position="61"/>
    </location>
</feature>
<organism evidence="3 4">
    <name type="scientific">Microvirga arsenatis</name>
    <dbReference type="NCBI Taxonomy" id="2692265"/>
    <lineage>
        <taxon>Bacteria</taxon>
        <taxon>Pseudomonadati</taxon>
        <taxon>Pseudomonadota</taxon>
        <taxon>Alphaproteobacteria</taxon>
        <taxon>Hyphomicrobiales</taxon>
        <taxon>Methylobacteriaceae</taxon>
        <taxon>Microvirga</taxon>
    </lineage>
</organism>
<sequence>MIMCFIWGATWIAIKTGVSLVPPIQFSGARFLAAGALLLAFWWCAGHWVPAIAVLLGVIVLDRWGCLTNGPR</sequence>
<evidence type="ECO:0000256" key="1">
    <source>
        <dbReference type="SAM" id="Phobius"/>
    </source>
</evidence>
<keyword evidence="1" id="KW-0812">Transmembrane</keyword>
<dbReference type="Proteomes" id="UP000818323">
    <property type="component" value="Unassembled WGS sequence"/>
</dbReference>
<protein>
    <recommendedName>
        <fullName evidence="2">EamA domain-containing protein</fullName>
    </recommendedName>
</protein>
<keyword evidence="4" id="KW-1185">Reference proteome</keyword>
<dbReference type="InterPro" id="IPR000620">
    <property type="entry name" value="EamA_dom"/>
</dbReference>
<evidence type="ECO:0000259" key="2">
    <source>
        <dbReference type="Pfam" id="PF00892"/>
    </source>
</evidence>
<name>A0ABW9Z3X8_9HYPH</name>
<evidence type="ECO:0000313" key="4">
    <source>
        <dbReference type="Proteomes" id="UP000818323"/>
    </source>
</evidence>
<dbReference type="Pfam" id="PF00892">
    <property type="entry name" value="EamA"/>
    <property type="match status" value="1"/>
</dbReference>
<evidence type="ECO:0000313" key="3">
    <source>
        <dbReference type="EMBL" id="NBJ27402.1"/>
    </source>
</evidence>
<comment type="caution">
    <text evidence="3">The sequence shown here is derived from an EMBL/GenBank/DDBJ whole genome shotgun (WGS) entry which is preliminary data.</text>
</comment>
<keyword evidence="1" id="KW-0472">Membrane</keyword>
<reference evidence="3 4" key="1">
    <citation type="submission" date="2020-01" db="EMBL/GenBank/DDBJ databases">
        <title>Microvirga sp. nov., an arsenate reduction bacterium isolated from Tibet hotspring sediments.</title>
        <authorList>
            <person name="Yuan C.-G."/>
        </authorList>
    </citation>
    <scope>NUCLEOTIDE SEQUENCE [LARGE SCALE GENOMIC DNA]</scope>
    <source>
        <strain evidence="3 4">SYSU G3D203</strain>
    </source>
</reference>
<keyword evidence="1" id="KW-1133">Transmembrane helix</keyword>
<dbReference type="EMBL" id="JAAAXJ010000057">
    <property type="protein sequence ID" value="NBJ27402.1"/>
    <property type="molecule type" value="Genomic_DNA"/>
</dbReference>
<feature type="domain" description="EamA" evidence="2">
    <location>
        <begin position="1"/>
        <end position="57"/>
    </location>
</feature>
<proteinExistence type="predicted"/>